<name>A0A3M7SJT2_BRAPC</name>
<proteinExistence type="predicted"/>
<keyword evidence="2" id="KW-1185">Reference proteome</keyword>
<gene>
    <name evidence="1" type="ORF">BpHYR1_014429</name>
</gene>
<dbReference type="EMBL" id="REGN01001266">
    <property type="protein sequence ID" value="RNA35965.1"/>
    <property type="molecule type" value="Genomic_DNA"/>
</dbReference>
<evidence type="ECO:0000313" key="2">
    <source>
        <dbReference type="Proteomes" id="UP000276133"/>
    </source>
</evidence>
<sequence>MGEMVFIACVKVVFRVLRLQYRTREYDLAQFSLLEMCLKKIKMTNCAAFQAMKKYLYFKK</sequence>
<reference evidence="1 2" key="1">
    <citation type="journal article" date="2018" name="Sci. Rep.">
        <title>Genomic signatures of local adaptation to the degree of environmental predictability in rotifers.</title>
        <authorList>
            <person name="Franch-Gras L."/>
            <person name="Hahn C."/>
            <person name="Garcia-Roger E.M."/>
            <person name="Carmona M.J."/>
            <person name="Serra M."/>
            <person name="Gomez A."/>
        </authorList>
    </citation>
    <scope>NUCLEOTIDE SEQUENCE [LARGE SCALE GENOMIC DNA]</scope>
    <source>
        <strain evidence="1">HYR1</strain>
    </source>
</reference>
<evidence type="ECO:0000313" key="1">
    <source>
        <dbReference type="EMBL" id="RNA35965.1"/>
    </source>
</evidence>
<dbReference type="Proteomes" id="UP000276133">
    <property type="component" value="Unassembled WGS sequence"/>
</dbReference>
<comment type="caution">
    <text evidence="1">The sequence shown here is derived from an EMBL/GenBank/DDBJ whole genome shotgun (WGS) entry which is preliminary data.</text>
</comment>
<accession>A0A3M7SJT2</accession>
<organism evidence="1 2">
    <name type="scientific">Brachionus plicatilis</name>
    <name type="common">Marine rotifer</name>
    <name type="synonym">Brachionus muelleri</name>
    <dbReference type="NCBI Taxonomy" id="10195"/>
    <lineage>
        <taxon>Eukaryota</taxon>
        <taxon>Metazoa</taxon>
        <taxon>Spiralia</taxon>
        <taxon>Gnathifera</taxon>
        <taxon>Rotifera</taxon>
        <taxon>Eurotatoria</taxon>
        <taxon>Monogononta</taxon>
        <taxon>Pseudotrocha</taxon>
        <taxon>Ploima</taxon>
        <taxon>Brachionidae</taxon>
        <taxon>Brachionus</taxon>
    </lineage>
</organism>
<protein>
    <submittedName>
        <fullName evidence="1">Uncharacterized protein</fullName>
    </submittedName>
</protein>
<dbReference type="AlphaFoldDB" id="A0A3M7SJT2"/>